<dbReference type="InterPro" id="IPR003661">
    <property type="entry name" value="HisK_dim/P_dom"/>
</dbReference>
<dbReference type="Gene3D" id="1.10.287.130">
    <property type="match status" value="1"/>
</dbReference>
<dbReference type="Pfam" id="PF02518">
    <property type="entry name" value="HATPase_c"/>
    <property type="match status" value="1"/>
</dbReference>
<dbReference type="InterPro" id="IPR036097">
    <property type="entry name" value="HisK_dim/P_sf"/>
</dbReference>
<gene>
    <name evidence="13" type="ORF">QNI16_04330</name>
</gene>
<evidence type="ECO:0000256" key="1">
    <source>
        <dbReference type="ARBA" id="ARBA00000085"/>
    </source>
</evidence>
<evidence type="ECO:0000313" key="14">
    <source>
        <dbReference type="Proteomes" id="UP001241110"/>
    </source>
</evidence>
<evidence type="ECO:0000256" key="3">
    <source>
        <dbReference type="ARBA" id="ARBA00012438"/>
    </source>
</evidence>
<dbReference type="Pfam" id="PF00672">
    <property type="entry name" value="HAMP"/>
    <property type="match status" value="1"/>
</dbReference>
<dbReference type="Gene3D" id="3.30.565.10">
    <property type="entry name" value="Histidine kinase-like ATPase, C-terminal domain"/>
    <property type="match status" value="1"/>
</dbReference>
<evidence type="ECO:0000256" key="4">
    <source>
        <dbReference type="ARBA" id="ARBA00022553"/>
    </source>
</evidence>
<dbReference type="CDD" id="cd06225">
    <property type="entry name" value="HAMP"/>
    <property type="match status" value="1"/>
</dbReference>
<evidence type="ECO:0000256" key="6">
    <source>
        <dbReference type="ARBA" id="ARBA00022692"/>
    </source>
</evidence>
<dbReference type="PROSITE" id="PS50885">
    <property type="entry name" value="HAMP"/>
    <property type="match status" value="1"/>
</dbReference>
<evidence type="ECO:0000313" key="13">
    <source>
        <dbReference type="EMBL" id="MDJ1479700.1"/>
    </source>
</evidence>
<dbReference type="CDD" id="cd00075">
    <property type="entry name" value="HATPase"/>
    <property type="match status" value="1"/>
</dbReference>
<dbReference type="SMART" id="SM00387">
    <property type="entry name" value="HATPase_c"/>
    <property type="match status" value="1"/>
</dbReference>
<organism evidence="13 14">
    <name type="scientific">Xanthocytophaga flava</name>
    <dbReference type="NCBI Taxonomy" id="3048013"/>
    <lineage>
        <taxon>Bacteria</taxon>
        <taxon>Pseudomonadati</taxon>
        <taxon>Bacteroidota</taxon>
        <taxon>Cytophagia</taxon>
        <taxon>Cytophagales</taxon>
        <taxon>Rhodocytophagaceae</taxon>
        <taxon>Xanthocytophaga</taxon>
    </lineage>
</organism>
<proteinExistence type="predicted"/>
<dbReference type="SUPFAM" id="SSF55874">
    <property type="entry name" value="ATPase domain of HSP90 chaperone/DNA topoisomerase II/histidine kinase"/>
    <property type="match status" value="1"/>
</dbReference>
<keyword evidence="5" id="KW-0808">Transferase</keyword>
<sequence>MIFYKTIRFRIALISAVIFILISTIGAVVCYILIRKTVERAAFRQTESQAYALLDRIAVDPVLIPLPQADEAARIELISSDSVHVLFESPQLKQFKITNRLNFRHNPVVHVTKFVDAETVLSVFFTSTRPEIAETLNRIAWVLGITIVFSGSIAAWLAYLAGNIFLQPIRHITEVARKIHLSERPQQVVEVPQTYDEVQQLAETFNQMLIRIGSEVEKQNHFFASASHELRTPLAILQTEIQVRLKGGNLPEDIQKLLENQLAETHRLRNLVEDFLMVSSLKNPDLLLLPTTVKMDELVLDVADRFTLLLHQRQLRLSIDLDANTDSFDVQGDASKLKTVVSNLFDNAIKYAPETDLLHIKLFRNEKKQITLIFENHYHGSGIDLKALTQAFYQTDTLASGFGMGLWISRRILELHQATLSLTNENEMFCVQIQFPFFPITD</sequence>
<keyword evidence="9" id="KW-0902">Two-component regulatory system</keyword>
<comment type="caution">
    <text evidence="13">The sequence shown here is derived from an EMBL/GenBank/DDBJ whole genome shotgun (WGS) entry which is preliminary data.</text>
</comment>
<dbReference type="InterPro" id="IPR005467">
    <property type="entry name" value="His_kinase_dom"/>
</dbReference>
<accession>A0AAE3QIY4</accession>
<protein>
    <recommendedName>
        <fullName evidence="3">histidine kinase</fullName>
        <ecNumber evidence="3">2.7.13.3</ecNumber>
    </recommendedName>
</protein>
<dbReference type="SMART" id="SM00304">
    <property type="entry name" value="HAMP"/>
    <property type="match status" value="1"/>
</dbReference>
<dbReference type="Gene3D" id="6.10.340.10">
    <property type="match status" value="1"/>
</dbReference>
<evidence type="ECO:0000256" key="9">
    <source>
        <dbReference type="ARBA" id="ARBA00023012"/>
    </source>
</evidence>
<evidence type="ECO:0000259" key="11">
    <source>
        <dbReference type="PROSITE" id="PS50109"/>
    </source>
</evidence>
<comment type="subcellular location">
    <subcellularLocation>
        <location evidence="2">Membrane</location>
    </subcellularLocation>
</comment>
<dbReference type="RefSeq" id="WP_313976091.1">
    <property type="nucleotide sequence ID" value="NZ_JASJOS010000002.1"/>
</dbReference>
<dbReference type="Pfam" id="PF00512">
    <property type="entry name" value="HisKA"/>
    <property type="match status" value="1"/>
</dbReference>
<dbReference type="InterPro" id="IPR003594">
    <property type="entry name" value="HATPase_dom"/>
</dbReference>
<evidence type="ECO:0000256" key="10">
    <source>
        <dbReference type="SAM" id="Phobius"/>
    </source>
</evidence>
<reference evidence="13" key="1">
    <citation type="submission" date="2023-05" db="EMBL/GenBank/DDBJ databases">
        <authorList>
            <person name="Zhang X."/>
        </authorList>
    </citation>
    <scope>NUCLEOTIDE SEQUENCE</scope>
    <source>
        <strain evidence="13">YF14B1</strain>
    </source>
</reference>
<keyword evidence="7 13" id="KW-0418">Kinase</keyword>
<dbReference type="SMART" id="SM00388">
    <property type="entry name" value="HisKA"/>
    <property type="match status" value="1"/>
</dbReference>
<feature type="domain" description="Histidine kinase" evidence="11">
    <location>
        <begin position="225"/>
        <end position="439"/>
    </location>
</feature>
<dbReference type="GO" id="GO:0005886">
    <property type="term" value="C:plasma membrane"/>
    <property type="evidence" value="ECO:0007669"/>
    <property type="project" value="TreeGrafter"/>
</dbReference>
<dbReference type="AlphaFoldDB" id="A0AAE3QIY4"/>
<keyword evidence="10" id="KW-0472">Membrane</keyword>
<evidence type="ECO:0000256" key="2">
    <source>
        <dbReference type="ARBA" id="ARBA00004370"/>
    </source>
</evidence>
<dbReference type="InterPro" id="IPR003660">
    <property type="entry name" value="HAMP_dom"/>
</dbReference>
<dbReference type="PROSITE" id="PS50109">
    <property type="entry name" value="HIS_KIN"/>
    <property type="match status" value="1"/>
</dbReference>
<comment type="catalytic activity">
    <reaction evidence="1">
        <text>ATP + protein L-histidine = ADP + protein N-phospho-L-histidine.</text>
        <dbReference type="EC" id="2.7.13.3"/>
    </reaction>
</comment>
<keyword evidence="4" id="KW-0597">Phosphoprotein</keyword>
<dbReference type="InterPro" id="IPR050428">
    <property type="entry name" value="TCS_sensor_his_kinase"/>
</dbReference>
<dbReference type="PANTHER" id="PTHR45436:SF5">
    <property type="entry name" value="SENSOR HISTIDINE KINASE TRCS"/>
    <property type="match status" value="1"/>
</dbReference>
<dbReference type="EMBL" id="JASJOS010000002">
    <property type="protein sequence ID" value="MDJ1479700.1"/>
    <property type="molecule type" value="Genomic_DNA"/>
</dbReference>
<evidence type="ECO:0000256" key="5">
    <source>
        <dbReference type="ARBA" id="ARBA00022679"/>
    </source>
</evidence>
<name>A0AAE3QIY4_9BACT</name>
<dbReference type="GO" id="GO:0000155">
    <property type="term" value="F:phosphorelay sensor kinase activity"/>
    <property type="evidence" value="ECO:0007669"/>
    <property type="project" value="InterPro"/>
</dbReference>
<evidence type="ECO:0000256" key="8">
    <source>
        <dbReference type="ARBA" id="ARBA00022989"/>
    </source>
</evidence>
<keyword evidence="8 10" id="KW-1133">Transmembrane helix</keyword>
<dbReference type="CDD" id="cd00082">
    <property type="entry name" value="HisKA"/>
    <property type="match status" value="1"/>
</dbReference>
<feature type="domain" description="HAMP" evidence="12">
    <location>
        <begin position="163"/>
        <end position="217"/>
    </location>
</feature>
<dbReference type="PANTHER" id="PTHR45436">
    <property type="entry name" value="SENSOR HISTIDINE KINASE YKOH"/>
    <property type="match status" value="1"/>
</dbReference>
<dbReference type="EC" id="2.7.13.3" evidence="3"/>
<keyword evidence="6 10" id="KW-0812">Transmembrane</keyword>
<dbReference type="SUPFAM" id="SSF47384">
    <property type="entry name" value="Homodimeric domain of signal transducing histidine kinase"/>
    <property type="match status" value="1"/>
</dbReference>
<evidence type="ECO:0000256" key="7">
    <source>
        <dbReference type="ARBA" id="ARBA00022777"/>
    </source>
</evidence>
<evidence type="ECO:0000259" key="12">
    <source>
        <dbReference type="PROSITE" id="PS50885"/>
    </source>
</evidence>
<dbReference type="Proteomes" id="UP001241110">
    <property type="component" value="Unassembled WGS sequence"/>
</dbReference>
<dbReference type="InterPro" id="IPR036890">
    <property type="entry name" value="HATPase_C_sf"/>
</dbReference>
<feature type="transmembrane region" description="Helical" evidence="10">
    <location>
        <begin position="139"/>
        <end position="161"/>
    </location>
</feature>
<feature type="transmembrane region" description="Helical" evidence="10">
    <location>
        <begin position="12"/>
        <end position="34"/>
    </location>
</feature>